<dbReference type="OrthoDB" id="1680253at2"/>
<accession>A0A162M7S7</accession>
<protein>
    <submittedName>
        <fullName evidence="2">Uncharacterized protein</fullName>
    </submittedName>
</protein>
<organism evidence="2 3">
    <name type="scientific">Thermovenabulum gondwanense</name>
    <dbReference type="NCBI Taxonomy" id="520767"/>
    <lineage>
        <taxon>Bacteria</taxon>
        <taxon>Bacillati</taxon>
        <taxon>Bacillota</taxon>
        <taxon>Clostridia</taxon>
        <taxon>Thermosediminibacterales</taxon>
        <taxon>Thermosediminibacteraceae</taxon>
        <taxon>Thermovenabulum</taxon>
    </lineage>
</organism>
<feature type="transmembrane region" description="Helical" evidence="1">
    <location>
        <begin position="12"/>
        <end position="29"/>
    </location>
</feature>
<evidence type="ECO:0000313" key="3">
    <source>
        <dbReference type="Proteomes" id="UP000075737"/>
    </source>
</evidence>
<keyword evidence="1" id="KW-0472">Membrane</keyword>
<dbReference type="AlphaFoldDB" id="A0A162M7S7"/>
<feature type="transmembrane region" description="Helical" evidence="1">
    <location>
        <begin position="50"/>
        <end position="73"/>
    </location>
</feature>
<keyword evidence="3" id="KW-1185">Reference proteome</keyword>
<evidence type="ECO:0000256" key="1">
    <source>
        <dbReference type="SAM" id="Phobius"/>
    </source>
</evidence>
<name>A0A162M7S7_9FIRM</name>
<reference evidence="2 3" key="1">
    <citation type="submission" date="2015-12" db="EMBL/GenBank/DDBJ databases">
        <title>Draft genome of Thermovenabulum gondwanense isolated from a red thermophilic microbial mat colonisisng an outflow channel of a bore well.</title>
        <authorList>
            <person name="Patel B.K."/>
        </authorList>
    </citation>
    <scope>NUCLEOTIDE SEQUENCE [LARGE SCALE GENOMIC DNA]</scope>
    <source>
        <strain evidence="2 3">R270</strain>
    </source>
</reference>
<keyword evidence="1" id="KW-0812">Transmembrane</keyword>
<sequence>MLLVLFNLLKKFLSLFFTGIVIKLMDDYLDEDKDNLTNSKNLTHILKKGILPYSLLLFSLAIIADINYSISIFMSSYITGMLYNVDVKSNLGITFRTEIIVVLLVGVFAFGVKEMCSSIFLIASVQLLDDYIDYETDKPFKKGFAWKLGKTECLMVFIFCVLISLYLDYLKTIFSYISLSIILYFIRNYDFNCE</sequence>
<dbReference type="RefSeq" id="WP_068749014.1">
    <property type="nucleotide sequence ID" value="NZ_LOHZ01000042.1"/>
</dbReference>
<feature type="transmembrane region" description="Helical" evidence="1">
    <location>
        <begin position="93"/>
        <end position="112"/>
    </location>
</feature>
<evidence type="ECO:0000313" key="2">
    <source>
        <dbReference type="EMBL" id="KYO64477.1"/>
    </source>
</evidence>
<keyword evidence="1" id="KW-1133">Transmembrane helix</keyword>
<dbReference type="STRING" id="520767.ATZ99_19050"/>
<feature type="transmembrane region" description="Helical" evidence="1">
    <location>
        <begin position="148"/>
        <end position="167"/>
    </location>
</feature>
<dbReference type="Proteomes" id="UP000075737">
    <property type="component" value="Unassembled WGS sequence"/>
</dbReference>
<proteinExistence type="predicted"/>
<comment type="caution">
    <text evidence="2">The sequence shown here is derived from an EMBL/GenBank/DDBJ whole genome shotgun (WGS) entry which is preliminary data.</text>
</comment>
<gene>
    <name evidence="2" type="ORF">ATZ99_19050</name>
</gene>
<dbReference type="EMBL" id="LOHZ01000042">
    <property type="protein sequence ID" value="KYO64477.1"/>
    <property type="molecule type" value="Genomic_DNA"/>
</dbReference>